<comment type="function">
    <text evidence="9 10">Involved in coproporphyrin-dependent heme b biosynthesis. Catalyzes the insertion of ferrous iron into coproporphyrin III to form Fe-coproporphyrin III.</text>
</comment>
<dbReference type="CDD" id="cd00419">
    <property type="entry name" value="Ferrochelatase_C"/>
    <property type="match status" value="1"/>
</dbReference>
<dbReference type="NCBIfam" id="TIGR00109">
    <property type="entry name" value="hemH"/>
    <property type="match status" value="1"/>
</dbReference>
<dbReference type="PROSITE" id="PS00534">
    <property type="entry name" value="FERROCHELATASE"/>
    <property type="match status" value="1"/>
</dbReference>
<evidence type="ECO:0000256" key="1">
    <source>
        <dbReference type="ARBA" id="ARBA00004744"/>
    </source>
</evidence>
<dbReference type="GO" id="GO:0046872">
    <property type="term" value="F:metal ion binding"/>
    <property type="evidence" value="ECO:0007669"/>
    <property type="project" value="UniProtKB-UniRule"/>
</dbReference>
<proteinExistence type="inferred from homology"/>
<dbReference type="PANTHER" id="PTHR11108">
    <property type="entry name" value="FERROCHELATASE"/>
    <property type="match status" value="1"/>
</dbReference>
<dbReference type="InterPro" id="IPR033659">
    <property type="entry name" value="Ferrochelatase_N"/>
</dbReference>
<evidence type="ECO:0000256" key="2">
    <source>
        <dbReference type="ARBA" id="ARBA00007718"/>
    </source>
</evidence>
<dbReference type="EC" id="4.99.1.9" evidence="9"/>
<feature type="binding site" evidence="9">
    <location>
        <position position="124"/>
    </location>
    <ligand>
        <name>Fe-coproporphyrin III</name>
        <dbReference type="ChEBI" id="CHEBI:68438"/>
    </ligand>
</feature>
<dbReference type="InterPro" id="IPR001015">
    <property type="entry name" value="Ferrochelatase"/>
</dbReference>
<keyword evidence="12" id="KW-1185">Reference proteome</keyword>
<reference evidence="11 12" key="1">
    <citation type="submission" date="2021-02" db="EMBL/GenBank/DDBJ databases">
        <title>Alicyclobacillus curvatus sp. nov. and Alicyclobacillus mengziensis sp. nov., two acidophilic bacteria isolated from acid mine drainage.</title>
        <authorList>
            <person name="Huang Y."/>
        </authorList>
    </citation>
    <scope>NUCLEOTIDE SEQUENCE [LARGE SCALE GENOMIC DNA]</scope>
    <source>
        <strain evidence="11 12">S30H14</strain>
    </source>
</reference>
<evidence type="ECO:0000256" key="9">
    <source>
        <dbReference type="HAMAP-Rule" id="MF_00323"/>
    </source>
</evidence>
<comment type="catalytic activity">
    <reaction evidence="8">
        <text>Fe-coproporphyrin III + 2 H(+) = coproporphyrin III + Fe(2+)</text>
        <dbReference type="Rhea" id="RHEA:49572"/>
        <dbReference type="ChEBI" id="CHEBI:15378"/>
        <dbReference type="ChEBI" id="CHEBI:29033"/>
        <dbReference type="ChEBI" id="CHEBI:68438"/>
        <dbReference type="ChEBI" id="CHEBI:131725"/>
        <dbReference type="EC" id="4.99.1.9"/>
    </reaction>
    <physiologicalReaction direction="right-to-left" evidence="8">
        <dbReference type="Rhea" id="RHEA:49574"/>
    </physiologicalReaction>
</comment>
<keyword evidence="3 9" id="KW-0479">Metal-binding</keyword>
<feature type="binding site" description="axial binding residue" evidence="9">
    <location>
        <position position="13"/>
    </location>
    <ligand>
        <name>Fe-coproporphyrin III</name>
        <dbReference type="ChEBI" id="CHEBI:68438"/>
    </ligand>
    <ligandPart>
        <name>Fe</name>
        <dbReference type="ChEBI" id="CHEBI:18248"/>
    </ligandPart>
</feature>
<dbReference type="GO" id="GO:0006783">
    <property type="term" value="P:heme biosynthetic process"/>
    <property type="evidence" value="ECO:0007669"/>
    <property type="project" value="UniProtKB-UniRule"/>
</dbReference>
<evidence type="ECO:0000256" key="6">
    <source>
        <dbReference type="ARBA" id="ARBA00023239"/>
    </source>
</evidence>
<dbReference type="Pfam" id="PF00762">
    <property type="entry name" value="Ferrochelatase"/>
    <property type="match status" value="1"/>
</dbReference>
<evidence type="ECO:0000256" key="5">
    <source>
        <dbReference type="ARBA" id="ARBA00023133"/>
    </source>
</evidence>
<gene>
    <name evidence="9" type="primary">cpfC</name>
    <name evidence="11" type="ORF">JZ786_17070</name>
</gene>
<comment type="pathway">
    <text evidence="1 9 10">Porphyrin-containing compound metabolism; protoheme biosynthesis.</text>
</comment>
<evidence type="ECO:0000256" key="8">
    <source>
        <dbReference type="ARBA" id="ARBA00024536"/>
    </source>
</evidence>
<dbReference type="KEGG" id="afx:JZ786_17070"/>
<comment type="subcellular location">
    <subcellularLocation>
        <location evidence="9 10">Cytoplasm</location>
    </subcellularLocation>
</comment>
<keyword evidence="4 9" id="KW-0408">Iron</keyword>
<dbReference type="HAMAP" id="MF_00323">
    <property type="entry name" value="Ferrochelatase"/>
    <property type="match status" value="1"/>
</dbReference>
<keyword evidence="6 9" id="KW-0456">Lyase</keyword>
<feature type="binding site" evidence="9">
    <location>
        <position position="30"/>
    </location>
    <ligand>
        <name>Fe-coproporphyrin III</name>
        <dbReference type="ChEBI" id="CHEBI:68438"/>
    </ligand>
</feature>
<feature type="binding site" evidence="9">
    <location>
        <begin position="46"/>
        <end position="47"/>
    </location>
    <ligand>
        <name>Fe-coproporphyrin III</name>
        <dbReference type="ChEBI" id="CHEBI:68438"/>
    </ligand>
</feature>
<protein>
    <recommendedName>
        <fullName evidence="9">Coproporphyrin III ferrochelatase</fullName>
        <ecNumber evidence="9">4.99.1.9</ecNumber>
    </recommendedName>
</protein>
<dbReference type="RefSeq" id="WP_206659239.1">
    <property type="nucleotide sequence ID" value="NZ_CP071182.1"/>
</dbReference>
<keyword evidence="7 9" id="KW-0627">Porphyrin biosynthesis</keyword>
<evidence type="ECO:0000256" key="7">
    <source>
        <dbReference type="ARBA" id="ARBA00023244"/>
    </source>
</evidence>
<keyword evidence="5 9" id="KW-0350">Heme biosynthesis</keyword>
<accession>A0A9X7Z9S2</accession>
<dbReference type="PANTHER" id="PTHR11108:SF1">
    <property type="entry name" value="FERROCHELATASE, MITOCHONDRIAL"/>
    <property type="match status" value="1"/>
</dbReference>
<dbReference type="Proteomes" id="UP000663505">
    <property type="component" value="Chromosome"/>
</dbReference>
<dbReference type="Gene3D" id="3.40.50.1400">
    <property type="match status" value="2"/>
</dbReference>
<feature type="binding site" evidence="9">
    <location>
        <position position="54"/>
    </location>
    <ligand>
        <name>Fe-coproporphyrin III</name>
        <dbReference type="ChEBI" id="CHEBI:68438"/>
    </ligand>
</feature>
<dbReference type="GO" id="GO:0004325">
    <property type="term" value="F:ferrochelatase activity"/>
    <property type="evidence" value="ECO:0007669"/>
    <property type="project" value="UniProtKB-UniRule"/>
</dbReference>
<dbReference type="GO" id="GO:0005737">
    <property type="term" value="C:cytoplasm"/>
    <property type="evidence" value="ECO:0007669"/>
    <property type="project" value="UniProtKB-SubCell"/>
</dbReference>
<comment type="similarity">
    <text evidence="2 9 10">Belongs to the ferrochelatase family.</text>
</comment>
<organism evidence="11 12">
    <name type="scientific">Alicyclobacillus mengziensis</name>
    <dbReference type="NCBI Taxonomy" id="2931921"/>
    <lineage>
        <taxon>Bacteria</taxon>
        <taxon>Bacillati</taxon>
        <taxon>Bacillota</taxon>
        <taxon>Bacilli</taxon>
        <taxon>Bacillales</taxon>
        <taxon>Alicyclobacillaceae</taxon>
        <taxon>Alicyclobacillus</taxon>
    </lineage>
</organism>
<evidence type="ECO:0000256" key="10">
    <source>
        <dbReference type="RuleBase" id="RU000607"/>
    </source>
</evidence>
<evidence type="ECO:0000313" key="12">
    <source>
        <dbReference type="Proteomes" id="UP000663505"/>
    </source>
</evidence>
<keyword evidence="9 10" id="KW-0963">Cytoplasm</keyword>
<dbReference type="FunFam" id="3.40.50.1400:FF:000007">
    <property type="entry name" value="Ferrochelatase"/>
    <property type="match status" value="1"/>
</dbReference>
<dbReference type="InterPro" id="IPR033644">
    <property type="entry name" value="Ferrochelatase_C"/>
</dbReference>
<dbReference type="SUPFAM" id="SSF53800">
    <property type="entry name" value="Chelatase"/>
    <property type="match status" value="1"/>
</dbReference>
<dbReference type="EMBL" id="CP071182">
    <property type="protein sequence ID" value="QSO49936.1"/>
    <property type="molecule type" value="Genomic_DNA"/>
</dbReference>
<dbReference type="InterPro" id="IPR019772">
    <property type="entry name" value="Ferrochelatase_AS"/>
</dbReference>
<feature type="binding site" evidence="9">
    <location>
        <position position="180"/>
    </location>
    <ligand>
        <name>Fe(2+)</name>
        <dbReference type="ChEBI" id="CHEBI:29033"/>
    </ligand>
</feature>
<dbReference type="CDD" id="cd03411">
    <property type="entry name" value="Ferrochelatase_N"/>
    <property type="match status" value="1"/>
</dbReference>
<evidence type="ECO:0000313" key="11">
    <source>
        <dbReference type="EMBL" id="QSO49936.1"/>
    </source>
</evidence>
<evidence type="ECO:0000256" key="3">
    <source>
        <dbReference type="ARBA" id="ARBA00022723"/>
    </source>
</evidence>
<feature type="binding site" evidence="9">
    <location>
        <position position="260"/>
    </location>
    <ligand>
        <name>Fe(2+)</name>
        <dbReference type="ChEBI" id="CHEBI:29033"/>
    </ligand>
</feature>
<sequence>MLTEPIGVLVMAYGTPRSLAEVEPYYTHIRHGRKPTPALLDNLIERYRAIGGVSPLNDITSAQASGIEHRLNRFGPGTFKVYLGMKHASPFIADAVVQMARDGIRHAVSLVLAPHYSTMSVKTYQKEADDKAAELGIPSFVHVDSWHLEPLFIDLLADRVKTALKAFAPDAKVRVLFSAHSLPERILSLGDPYPQQLRETGDTVAKQIGLTNYSFAWQSAGRTDEKWLGPDILNVLRELHDGGEDNVVVCPAGFVSDHLEVLYDVDIECQATAQELGMHLTRTESLNADPRFLDMLSAVVLRRAEDLSGSGQ</sequence>
<evidence type="ECO:0000256" key="4">
    <source>
        <dbReference type="ARBA" id="ARBA00023004"/>
    </source>
</evidence>
<name>A0A9X7Z9S2_9BACL</name>
<dbReference type="AlphaFoldDB" id="A0A9X7Z9S2"/>